<dbReference type="RefSeq" id="WP_126683441.1">
    <property type="nucleotide sequence ID" value="NZ_RYYV01000002.1"/>
</dbReference>
<dbReference type="Pfam" id="PF07869">
    <property type="entry name" value="DUF1656"/>
    <property type="match status" value="1"/>
</dbReference>
<dbReference type="EMBL" id="RYYV01000002">
    <property type="protein sequence ID" value="RUL78984.1"/>
    <property type="molecule type" value="Genomic_DNA"/>
</dbReference>
<keyword evidence="3 5" id="KW-1133">Transmembrane helix</keyword>
<evidence type="ECO:0000256" key="1">
    <source>
        <dbReference type="ARBA" id="ARBA00022475"/>
    </source>
</evidence>
<reference evidence="6 7" key="1">
    <citation type="submission" date="2018-12" db="EMBL/GenBank/DDBJ databases">
        <title>Dyella dinghuensis sp. nov. DHOA06 and Dyella choica sp. nov. 4M-K27, isolated from forest soil.</title>
        <authorList>
            <person name="Qiu L.-H."/>
            <person name="Gao Z.-H."/>
        </authorList>
    </citation>
    <scope>NUCLEOTIDE SEQUENCE [LARGE SCALE GENOMIC DNA]</scope>
    <source>
        <strain evidence="6 7">4M-K27</strain>
    </source>
</reference>
<name>A0A432M9U3_9GAMM</name>
<gene>
    <name evidence="6" type="ORF">EKH80_04080</name>
</gene>
<comment type="caution">
    <text evidence="6">The sequence shown here is derived from an EMBL/GenBank/DDBJ whole genome shotgun (WGS) entry which is preliminary data.</text>
</comment>
<dbReference type="OrthoDB" id="6080293at2"/>
<evidence type="ECO:0000256" key="4">
    <source>
        <dbReference type="ARBA" id="ARBA00023136"/>
    </source>
</evidence>
<dbReference type="Proteomes" id="UP000274358">
    <property type="component" value="Unassembled WGS sequence"/>
</dbReference>
<accession>A0A432M9U3</accession>
<sequence length="68" mass="7672">MRAELSFHSLFIPALLPLFIASSLLFVGIDLALSRLGCYRLVWHPALFRAALFCIVFCAGSLLLRPWH</sequence>
<evidence type="ECO:0000256" key="2">
    <source>
        <dbReference type="ARBA" id="ARBA00022692"/>
    </source>
</evidence>
<evidence type="ECO:0000313" key="7">
    <source>
        <dbReference type="Proteomes" id="UP000274358"/>
    </source>
</evidence>
<evidence type="ECO:0000256" key="3">
    <source>
        <dbReference type="ARBA" id="ARBA00022989"/>
    </source>
</evidence>
<keyword evidence="2 5" id="KW-0812">Transmembrane</keyword>
<organism evidence="6 7">
    <name type="scientific">Dyella choica</name>
    <dbReference type="NCBI Taxonomy" id="1927959"/>
    <lineage>
        <taxon>Bacteria</taxon>
        <taxon>Pseudomonadati</taxon>
        <taxon>Pseudomonadota</taxon>
        <taxon>Gammaproteobacteria</taxon>
        <taxon>Lysobacterales</taxon>
        <taxon>Rhodanobacteraceae</taxon>
        <taxon>Dyella</taxon>
    </lineage>
</organism>
<feature type="transmembrane region" description="Helical" evidence="5">
    <location>
        <begin position="46"/>
        <end position="64"/>
    </location>
</feature>
<dbReference type="AlphaFoldDB" id="A0A432M9U3"/>
<keyword evidence="1" id="KW-1003">Cell membrane</keyword>
<feature type="transmembrane region" description="Helical" evidence="5">
    <location>
        <begin position="12"/>
        <end position="34"/>
    </location>
</feature>
<dbReference type="InterPro" id="IPR012451">
    <property type="entry name" value="DUF1656"/>
</dbReference>
<proteinExistence type="predicted"/>
<keyword evidence="4 5" id="KW-0472">Membrane</keyword>
<keyword evidence="7" id="KW-1185">Reference proteome</keyword>
<evidence type="ECO:0000313" key="6">
    <source>
        <dbReference type="EMBL" id="RUL78984.1"/>
    </source>
</evidence>
<protein>
    <submittedName>
        <fullName evidence="6">DUF1656 domain-containing protein</fullName>
    </submittedName>
</protein>
<evidence type="ECO:0000256" key="5">
    <source>
        <dbReference type="SAM" id="Phobius"/>
    </source>
</evidence>